<dbReference type="InterPro" id="IPR000209">
    <property type="entry name" value="Peptidase_S8/S53_dom"/>
</dbReference>
<dbReference type="OrthoDB" id="10256524at2759"/>
<dbReference type="PANTHER" id="PTHR43806:SF11">
    <property type="entry name" value="CEREVISIN-RELATED"/>
    <property type="match status" value="1"/>
</dbReference>
<feature type="signal peptide" evidence="8">
    <location>
        <begin position="1"/>
        <end position="27"/>
    </location>
</feature>
<dbReference type="GO" id="GO:0006508">
    <property type="term" value="P:proteolysis"/>
    <property type="evidence" value="ECO:0007669"/>
    <property type="project" value="UniProtKB-KW"/>
</dbReference>
<dbReference type="AlphaFoldDB" id="A0A3N4I087"/>
<dbReference type="PROSITE" id="PS00138">
    <property type="entry name" value="SUBTILASE_SER"/>
    <property type="match status" value="1"/>
</dbReference>
<dbReference type="PROSITE" id="PS00136">
    <property type="entry name" value="SUBTILASE_ASP"/>
    <property type="match status" value="1"/>
</dbReference>
<evidence type="ECO:0000313" key="10">
    <source>
        <dbReference type="EMBL" id="RPA79369.1"/>
    </source>
</evidence>
<dbReference type="InterPro" id="IPR023828">
    <property type="entry name" value="Peptidase_S8_Ser-AS"/>
</dbReference>
<evidence type="ECO:0000256" key="4">
    <source>
        <dbReference type="ARBA" id="ARBA00022825"/>
    </source>
</evidence>
<dbReference type="EMBL" id="ML119700">
    <property type="protein sequence ID" value="RPA79369.1"/>
    <property type="molecule type" value="Genomic_DNA"/>
</dbReference>
<organism evidence="10 11">
    <name type="scientific">Ascobolus immersus RN42</name>
    <dbReference type="NCBI Taxonomy" id="1160509"/>
    <lineage>
        <taxon>Eukaryota</taxon>
        <taxon>Fungi</taxon>
        <taxon>Dikarya</taxon>
        <taxon>Ascomycota</taxon>
        <taxon>Pezizomycotina</taxon>
        <taxon>Pezizomycetes</taxon>
        <taxon>Pezizales</taxon>
        <taxon>Ascobolaceae</taxon>
        <taxon>Ascobolus</taxon>
    </lineage>
</organism>
<dbReference type="InterPro" id="IPR050131">
    <property type="entry name" value="Peptidase_S8_subtilisin-like"/>
</dbReference>
<dbReference type="InterPro" id="IPR015500">
    <property type="entry name" value="Peptidase_S8_subtilisin-rel"/>
</dbReference>
<evidence type="ECO:0000313" key="11">
    <source>
        <dbReference type="Proteomes" id="UP000275078"/>
    </source>
</evidence>
<protein>
    <submittedName>
        <fullName evidence="10">Subtilisin-like protein</fullName>
    </submittedName>
</protein>
<feature type="active site" description="Charge relay system" evidence="5 6">
    <location>
        <position position="236"/>
    </location>
</feature>
<feature type="domain" description="Peptidase S8/S53" evidence="9">
    <location>
        <begin position="191"/>
        <end position="603"/>
    </location>
</feature>
<evidence type="ECO:0000256" key="1">
    <source>
        <dbReference type="ARBA" id="ARBA00011073"/>
    </source>
</evidence>
<dbReference type="InterPro" id="IPR023827">
    <property type="entry name" value="Peptidase_S8_Asp-AS"/>
</dbReference>
<evidence type="ECO:0000259" key="9">
    <source>
        <dbReference type="Pfam" id="PF00082"/>
    </source>
</evidence>
<evidence type="ECO:0000256" key="8">
    <source>
        <dbReference type="SAM" id="SignalP"/>
    </source>
</evidence>
<evidence type="ECO:0000256" key="6">
    <source>
        <dbReference type="PROSITE-ProRule" id="PRU01240"/>
    </source>
</evidence>
<dbReference type="STRING" id="1160509.A0A3N4I087"/>
<dbReference type="Proteomes" id="UP000275078">
    <property type="component" value="Unassembled WGS sequence"/>
</dbReference>
<comment type="similarity">
    <text evidence="1 6 7">Belongs to the peptidase S8 family.</text>
</comment>
<keyword evidence="2 6" id="KW-0645">Protease</keyword>
<dbReference type="Gene3D" id="3.40.50.200">
    <property type="entry name" value="Peptidase S8/S53 domain"/>
    <property type="match status" value="2"/>
</dbReference>
<gene>
    <name evidence="10" type="ORF">BJ508DRAFT_348330</name>
</gene>
<name>A0A3N4I087_ASCIM</name>
<evidence type="ECO:0000256" key="3">
    <source>
        <dbReference type="ARBA" id="ARBA00022801"/>
    </source>
</evidence>
<dbReference type="PRINTS" id="PR00723">
    <property type="entry name" value="SUBTILISIN"/>
</dbReference>
<dbReference type="PROSITE" id="PS51892">
    <property type="entry name" value="SUBTILASE"/>
    <property type="match status" value="1"/>
</dbReference>
<feature type="active site" description="Charge relay system" evidence="5 6">
    <location>
        <position position="200"/>
    </location>
</feature>
<keyword evidence="4 6" id="KW-0720">Serine protease</keyword>
<dbReference type="InterPro" id="IPR036852">
    <property type="entry name" value="Peptidase_S8/S53_dom_sf"/>
</dbReference>
<proteinExistence type="inferred from homology"/>
<feature type="active site" description="Charge relay system" evidence="5 6">
    <location>
        <position position="580"/>
    </location>
</feature>
<evidence type="ECO:0000256" key="2">
    <source>
        <dbReference type="ARBA" id="ARBA00022670"/>
    </source>
</evidence>
<reference evidence="10 11" key="1">
    <citation type="journal article" date="2018" name="Nat. Ecol. Evol.">
        <title>Pezizomycetes genomes reveal the molecular basis of ectomycorrhizal truffle lifestyle.</title>
        <authorList>
            <person name="Murat C."/>
            <person name="Payen T."/>
            <person name="Noel B."/>
            <person name="Kuo A."/>
            <person name="Morin E."/>
            <person name="Chen J."/>
            <person name="Kohler A."/>
            <person name="Krizsan K."/>
            <person name="Balestrini R."/>
            <person name="Da Silva C."/>
            <person name="Montanini B."/>
            <person name="Hainaut M."/>
            <person name="Levati E."/>
            <person name="Barry K.W."/>
            <person name="Belfiori B."/>
            <person name="Cichocki N."/>
            <person name="Clum A."/>
            <person name="Dockter R.B."/>
            <person name="Fauchery L."/>
            <person name="Guy J."/>
            <person name="Iotti M."/>
            <person name="Le Tacon F."/>
            <person name="Lindquist E.A."/>
            <person name="Lipzen A."/>
            <person name="Malagnac F."/>
            <person name="Mello A."/>
            <person name="Molinier V."/>
            <person name="Miyauchi S."/>
            <person name="Poulain J."/>
            <person name="Riccioni C."/>
            <person name="Rubini A."/>
            <person name="Sitrit Y."/>
            <person name="Splivallo R."/>
            <person name="Traeger S."/>
            <person name="Wang M."/>
            <person name="Zifcakova L."/>
            <person name="Wipf D."/>
            <person name="Zambonelli A."/>
            <person name="Paolocci F."/>
            <person name="Nowrousian M."/>
            <person name="Ottonello S."/>
            <person name="Baldrian P."/>
            <person name="Spatafora J.W."/>
            <person name="Henrissat B."/>
            <person name="Nagy L.G."/>
            <person name="Aury J.M."/>
            <person name="Wincker P."/>
            <person name="Grigoriev I.V."/>
            <person name="Bonfante P."/>
            <person name="Martin F.M."/>
        </authorList>
    </citation>
    <scope>NUCLEOTIDE SEQUENCE [LARGE SCALE GENOMIC DNA]</scope>
    <source>
        <strain evidence="10 11">RN42</strain>
    </source>
</reference>
<dbReference type="GO" id="GO:0004252">
    <property type="term" value="F:serine-type endopeptidase activity"/>
    <property type="evidence" value="ECO:0007669"/>
    <property type="project" value="UniProtKB-UniRule"/>
</dbReference>
<accession>A0A3N4I087</accession>
<evidence type="ECO:0000256" key="7">
    <source>
        <dbReference type="RuleBase" id="RU003355"/>
    </source>
</evidence>
<feature type="chain" id="PRO_5018321831" evidence="8">
    <location>
        <begin position="28"/>
        <end position="928"/>
    </location>
</feature>
<dbReference type="Pfam" id="PF00082">
    <property type="entry name" value="Peptidase_S8"/>
    <property type="match status" value="1"/>
</dbReference>
<sequence>MWSLAMHLFFGHLFFFLFALFTNVVYGDTGPPTSIASCEPFLRDGYFTVLYTFDGFEETTRNMFNYLHGDHIQFEVQSNYSHPAINGATLRFPGPNMPTLKDLDKLPFVRHANYDFIMDAGCNYDLSEETTPKPPGPFKIDDNRRGFQKVPNFHSHQPLKRRTHKDPLGDYSATVHAATGVSYLHSLGYTGKNIKIAFIDSGFSLHDGYSRLIYDKFNFASQSSDIALDAGFRDAHGDHVVGVAVGSTTHMRGVAYESQIALYKIKNDYQPFAFSNVVDALQRAYKYEADVVNLSIGLAKAWSSGPQETLEALIKSSLESGSVIVAAVGNSGNRGPASLSSYAASEGSIAVGSVALPWIPGYQILATTTADANNYKHIVYSFGSMRSDPGRFPVRVLQYHHAVNGVTTASFVVDICDAGMRTLALLEIGQKARGHFLLVQMTSDDKKCRDAVWEVITSTSAEGCFVYGHKPTLPLPWQKRPDVLPLPGVVGYLSRAEDVDWILSRYRANTMVTLVFPGKELTPVMAVPVNDGSTIKYDGSSSMGPTYDLYSTVNLLAPGRDVFTVSGADYDTYTVASGTSFASPYVAGVVALFLEASKTSGLQLDRTTRADLVRSKVATMGRRLPGDGDVVEEDILQSGSGVLKIDNGGLIPSFVTPFTINLNDSSNARSTIMVTYYNYNSLAVDVTFSFSVGYGGCLLGFCGSSRIRRSSSMVASQHISTLAIRPFTKRHIELTFNAPAPPAGYSSLIPKFSGTIEVSGSDGTSLRVPFFGVSCSIQGDVKLMTDIPTLVWGSHTLRSGRIISQANQDSWPILTVTASWGVKRLIIDFISGSGTSFPIKDDSFVSHFGIRFGAAGKNDDVDSCYREKLTGWYLRNANPFDWRPLPTDLQAGRRPSYRVRVRMLGAFGKAELEADWEEWTSAPFLVEV</sequence>
<dbReference type="PANTHER" id="PTHR43806">
    <property type="entry name" value="PEPTIDASE S8"/>
    <property type="match status" value="1"/>
</dbReference>
<dbReference type="SUPFAM" id="SSF52743">
    <property type="entry name" value="Subtilisin-like"/>
    <property type="match status" value="1"/>
</dbReference>
<evidence type="ECO:0000256" key="5">
    <source>
        <dbReference type="PIRSR" id="PIRSR615500-1"/>
    </source>
</evidence>
<keyword evidence="8" id="KW-0732">Signal</keyword>
<keyword evidence="11" id="KW-1185">Reference proteome</keyword>
<keyword evidence="3 6" id="KW-0378">Hydrolase</keyword>